<feature type="domain" description="Endonuclease/exonuclease/phosphatase" evidence="1">
    <location>
        <begin position="141"/>
        <end position="250"/>
    </location>
</feature>
<gene>
    <name evidence="2" type="ORF">NQ315_008343</name>
</gene>
<dbReference type="InterPro" id="IPR005135">
    <property type="entry name" value="Endo/exonuclease/phosphatase"/>
</dbReference>
<comment type="caution">
    <text evidence="2">The sequence shown here is derived from an EMBL/GenBank/DDBJ whole genome shotgun (WGS) entry which is preliminary data.</text>
</comment>
<evidence type="ECO:0000259" key="1">
    <source>
        <dbReference type="Pfam" id="PF14529"/>
    </source>
</evidence>
<dbReference type="Pfam" id="PF14529">
    <property type="entry name" value="Exo_endo_phos_2"/>
    <property type="match status" value="1"/>
</dbReference>
<evidence type="ECO:0000313" key="2">
    <source>
        <dbReference type="EMBL" id="KAJ8911158.1"/>
    </source>
</evidence>
<proteinExistence type="predicted"/>
<dbReference type="AlphaFoldDB" id="A0AAV8VA73"/>
<protein>
    <recommendedName>
        <fullName evidence="1">Endonuclease/exonuclease/phosphatase domain-containing protein</fullName>
    </recommendedName>
</protein>
<dbReference type="SUPFAM" id="SSF56219">
    <property type="entry name" value="DNase I-like"/>
    <property type="match status" value="1"/>
</dbReference>
<dbReference type="PANTHER" id="PTHR33273:SF2">
    <property type="entry name" value="ENDONUCLEASE_EXONUCLEASE_PHOSPHATASE DOMAIN-CONTAINING PROTEIN"/>
    <property type="match status" value="1"/>
</dbReference>
<accession>A0AAV8VA73</accession>
<keyword evidence="3" id="KW-1185">Reference proteome</keyword>
<dbReference type="GO" id="GO:0003824">
    <property type="term" value="F:catalytic activity"/>
    <property type="evidence" value="ECO:0007669"/>
    <property type="project" value="InterPro"/>
</dbReference>
<dbReference type="EMBL" id="JANEYG010000213">
    <property type="protein sequence ID" value="KAJ8911158.1"/>
    <property type="molecule type" value="Genomic_DNA"/>
</dbReference>
<sequence>MHVQCAGDVAIKRVAEHRTTLNVAEVQLTVFFAYSVQYNYQTACLPDTIWPPIAVLELVFDLVTLPTAKAQRRGGPRLTINGCTTEDARVPESRVVECRKFHGKEARTPGVPVPLRPVPQLDTIEAVAVGIRTSRYGEVAVASCYHPPGRAILEQDIEALLTVGPRVIAIGDFNAKAQDWGPRQLNPSGAALRRFLENTVDVVAIGPEEPTFDGQGRFAPDVLDIALLKAIPAETDITSHHEGSSDHNPVLLTMGDPTPQGDIIVKRNTDWANFRAEMQRSTAIPRIETTDDLEAAVVSLETDIRTALERSTTETREVRQANYIGGIPLEAQQLIRDRCAARRRALRSGAPEHRRIANQLSRRVRAALDEHRQETWRRFVELLNPRDNSLWKTQKALKTRRRPVPPLHGEQGIVHTNRDKAEAFADSLELQCRENQLDDEDEEHTALVERRAMRIGQTPEDEEILAITADKSTGIIFTRRPTKRRAQEVTINGEAIQWSNNVKYLGVHLDRTMTWGHHVAETIRKAKIARARLYPLLCGESRLNLRNKLLLIKSIIQPQLTYASTHLKRIQAVENIVLRTAVSAPWFVRNRDLHGDLEWTPVQEVIKTKAAKVYAKATDHENPLLRAAVDYVPDRAATHRRPRQQLLDPG</sequence>
<organism evidence="2 3">
    <name type="scientific">Exocentrus adspersus</name>
    <dbReference type="NCBI Taxonomy" id="1586481"/>
    <lineage>
        <taxon>Eukaryota</taxon>
        <taxon>Metazoa</taxon>
        <taxon>Ecdysozoa</taxon>
        <taxon>Arthropoda</taxon>
        <taxon>Hexapoda</taxon>
        <taxon>Insecta</taxon>
        <taxon>Pterygota</taxon>
        <taxon>Neoptera</taxon>
        <taxon>Endopterygota</taxon>
        <taxon>Coleoptera</taxon>
        <taxon>Polyphaga</taxon>
        <taxon>Cucujiformia</taxon>
        <taxon>Chrysomeloidea</taxon>
        <taxon>Cerambycidae</taxon>
        <taxon>Lamiinae</taxon>
        <taxon>Acanthocinini</taxon>
        <taxon>Exocentrus</taxon>
    </lineage>
</organism>
<reference evidence="2 3" key="1">
    <citation type="journal article" date="2023" name="Insect Mol. Biol.">
        <title>Genome sequencing provides insights into the evolution of gene families encoding plant cell wall-degrading enzymes in longhorned beetles.</title>
        <authorList>
            <person name="Shin N.R."/>
            <person name="Okamura Y."/>
            <person name="Kirsch R."/>
            <person name="Pauchet Y."/>
        </authorList>
    </citation>
    <scope>NUCLEOTIDE SEQUENCE [LARGE SCALE GENOMIC DNA]</scope>
    <source>
        <strain evidence="2">EAD_L_NR</strain>
    </source>
</reference>
<evidence type="ECO:0000313" key="3">
    <source>
        <dbReference type="Proteomes" id="UP001159042"/>
    </source>
</evidence>
<dbReference type="InterPro" id="IPR036691">
    <property type="entry name" value="Endo/exonu/phosph_ase_sf"/>
</dbReference>
<dbReference type="PANTHER" id="PTHR33273">
    <property type="entry name" value="DOMAIN-CONTAINING PROTEIN, PUTATIVE-RELATED"/>
    <property type="match status" value="1"/>
</dbReference>
<dbReference type="Proteomes" id="UP001159042">
    <property type="component" value="Unassembled WGS sequence"/>
</dbReference>
<name>A0AAV8VA73_9CUCU</name>
<dbReference type="Gene3D" id="3.60.10.10">
    <property type="entry name" value="Endonuclease/exonuclease/phosphatase"/>
    <property type="match status" value="1"/>
</dbReference>